<dbReference type="Proteomes" id="UP000730481">
    <property type="component" value="Unassembled WGS sequence"/>
</dbReference>
<keyword evidence="2" id="KW-1185">Reference proteome</keyword>
<name>A0A9P5ABI8_9HYPO</name>
<accession>A0A9P5ABI8</accession>
<reference evidence="1" key="1">
    <citation type="journal article" date="2017" name="Mycologia">
        <title>Fusarium algeriense, sp. nov., a novel toxigenic crown rot pathogen of durum wheat from Algeria is nested in the Fusarium burgessii species complex.</title>
        <authorList>
            <person name="Laraba I."/>
            <person name="Keddad A."/>
            <person name="Boureghda H."/>
            <person name="Abdallah N."/>
            <person name="Vaughan M.M."/>
            <person name="Proctor R.H."/>
            <person name="Busman M."/>
            <person name="O'Donnell K."/>
        </authorList>
    </citation>
    <scope>NUCLEOTIDE SEQUENCE</scope>
    <source>
        <strain evidence="1">NRRL 25174</strain>
    </source>
</reference>
<dbReference type="AlphaFoldDB" id="A0A9P5ABI8"/>
<dbReference type="EMBL" id="PVQB02000540">
    <property type="protein sequence ID" value="KAF4335687.1"/>
    <property type="molecule type" value="Genomic_DNA"/>
</dbReference>
<proteinExistence type="predicted"/>
<gene>
    <name evidence="1" type="ORF">FBEOM_10449</name>
</gene>
<dbReference type="OrthoDB" id="4977394at2759"/>
<organism evidence="1 2">
    <name type="scientific">Fusarium beomiforme</name>
    <dbReference type="NCBI Taxonomy" id="44412"/>
    <lineage>
        <taxon>Eukaryota</taxon>
        <taxon>Fungi</taxon>
        <taxon>Dikarya</taxon>
        <taxon>Ascomycota</taxon>
        <taxon>Pezizomycotina</taxon>
        <taxon>Sordariomycetes</taxon>
        <taxon>Hypocreomycetidae</taxon>
        <taxon>Hypocreales</taxon>
        <taxon>Nectriaceae</taxon>
        <taxon>Fusarium</taxon>
        <taxon>Fusarium burgessii species complex</taxon>
    </lineage>
</organism>
<evidence type="ECO:0000313" key="2">
    <source>
        <dbReference type="Proteomes" id="UP000730481"/>
    </source>
</evidence>
<comment type="caution">
    <text evidence="1">The sequence shown here is derived from an EMBL/GenBank/DDBJ whole genome shotgun (WGS) entry which is preliminary data.</text>
</comment>
<reference evidence="1" key="2">
    <citation type="submission" date="2020-02" db="EMBL/GenBank/DDBJ databases">
        <title>Identification and distribution of gene clusters putatively required for synthesis of sphingolipid metabolism inhibitors in phylogenetically diverse species of the filamentous fungus Fusarium.</title>
        <authorList>
            <person name="Kim H.-S."/>
            <person name="Busman M."/>
            <person name="Brown D.W."/>
            <person name="Divon H."/>
            <person name="Uhlig S."/>
            <person name="Proctor R.H."/>
        </authorList>
    </citation>
    <scope>NUCLEOTIDE SEQUENCE</scope>
    <source>
        <strain evidence="1">NRRL 25174</strain>
    </source>
</reference>
<evidence type="ECO:0000313" key="1">
    <source>
        <dbReference type="EMBL" id="KAF4335687.1"/>
    </source>
</evidence>
<sequence>MSQGPYIEVYRFNDHIKTLQEKAIVEVLTLTPWEKQKRLGSYGLEKACEELSEEVIRGLTGPLIRWAAERGLVIRDIQRPCFRSEAFRLQEGSALWPGTNSTALLVPLSNGKAHIELIPRGDNDPVLHKWDPRTVVHLNEMGFQFKGNGSVRFIYILFQTGPDPK</sequence>
<protein>
    <submittedName>
        <fullName evidence="1">Uncharacterized protein</fullName>
    </submittedName>
</protein>